<feature type="region of interest" description="Disordered" evidence="4">
    <location>
        <begin position="375"/>
        <end position="399"/>
    </location>
</feature>
<keyword evidence="2" id="KW-0645">Protease</keyword>
<feature type="region of interest" description="Disordered" evidence="4">
    <location>
        <begin position="337"/>
        <end position="358"/>
    </location>
</feature>
<proteinExistence type="inferred from homology"/>
<dbReference type="AlphaFoldDB" id="A0ABD1PMW0"/>
<dbReference type="EMBL" id="JBFOLK010000013">
    <property type="protein sequence ID" value="KAL2464992.1"/>
    <property type="molecule type" value="Genomic_DNA"/>
</dbReference>
<keyword evidence="3" id="KW-0378">Hydrolase</keyword>
<feature type="compositionally biased region" description="Basic and acidic residues" evidence="4">
    <location>
        <begin position="247"/>
        <end position="262"/>
    </location>
</feature>
<accession>A0ABD1PMW0</accession>
<feature type="compositionally biased region" description="Polar residues" evidence="4">
    <location>
        <begin position="266"/>
        <end position="275"/>
    </location>
</feature>
<gene>
    <name evidence="7" type="ORF">Adt_40843</name>
</gene>
<dbReference type="Pfam" id="PF09331">
    <property type="entry name" value="DUF1985"/>
    <property type="match status" value="1"/>
</dbReference>
<keyword evidence="5" id="KW-0812">Transmembrane</keyword>
<evidence type="ECO:0000256" key="4">
    <source>
        <dbReference type="SAM" id="MobiDB-lite"/>
    </source>
</evidence>
<evidence type="ECO:0000313" key="7">
    <source>
        <dbReference type="EMBL" id="KAL2464992.1"/>
    </source>
</evidence>
<evidence type="ECO:0000259" key="6">
    <source>
        <dbReference type="PROSITE" id="PS50600"/>
    </source>
</evidence>
<comment type="caution">
    <text evidence="7">The sequence shown here is derived from an EMBL/GenBank/DDBJ whole genome shotgun (WGS) entry which is preliminary data.</text>
</comment>
<organism evidence="7 8">
    <name type="scientific">Abeliophyllum distichum</name>
    <dbReference type="NCBI Taxonomy" id="126358"/>
    <lineage>
        <taxon>Eukaryota</taxon>
        <taxon>Viridiplantae</taxon>
        <taxon>Streptophyta</taxon>
        <taxon>Embryophyta</taxon>
        <taxon>Tracheophyta</taxon>
        <taxon>Spermatophyta</taxon>
        <taxon>Magnoliopsida</taxon>
        <taxon>eudicotyledons</taxon>
        <taxon>Gunneridae</taxon>
        <taxon>Pentapetalae</taxon>
        <taxon>asterids</taxon>
        <taxon>lamiids</taxon>
        <taxon>Lamiales</taxon>
        <taxon>Oleaceae</taxon>
        <taxon>Forsythieae</taxon>
        <taxon>Abeliophyllum</taxon>
    </lineage>
</organism>
<name>A0ABD1PMW0_9LAMI</name>
<evidence type="ECO:0000256" key="2">
    <source>
        <dbReference type="ARBA" id="ARBA00022670"/>
    </source>
</evidence>
<feature type="compositionally biased region" description="Acidic residues" evidence="4">
    <location>
        <begin position="375"/>
        <end position="390"/>
    </location>
</feature>
<dbReference type="Gene3D" id="3.40.395.10">
    <property type="entry name" value="Adenoviral Proteinase, Chain A"/>
    <property type="match status" value="1"/>
</dbReference>
<keyword evidence="5" id="KW-1133">Transmembrane helix</keyword>
<comment type="similarity">
    <text evidence="1">Belongs to the peptidase C48 family.</text>
</comment>
<evidence type="ECO:0000256" key="5">
    <source>
        <dbReference type="SAM" id="Phobius"/>
    </source>
</evidence>
<evidence type="ECO:0000256" key="1">
    <source>
        <dbReference type="ARBA" id="ARBA00005234"/>
    </source>
</evidence>
<protein>
    <submittedName>
        <fullName evidence="7">Ubiquitin-like protease domain-containing protein</fullName>
    </submittedName>
</protein>
<dbReference type="GO" id="GO:0006508">
    <property type="term" value="P:proteolysis"/>
    <property type="evidence" value="ECO:0007669"/>
    <property type="project" value="UniProtKB-KW"/>
</dbReference>
<feature type="region of interest" description="Disordered" evidence="4">
    <location>
        <begin position="239"/>
        <end position="279"/>
    </location>
</feature>
<keyword evidence="5" id="KW-0472">Membrane</keyword>
<dbReference type="GO" id="GO:0008233">
    <property type="term" value="F:peptidase activity"/>
    <property type="evidence" value="ECO:0007669"/>
    <property type="project" value="UniProtKB-KW"/>
</dbReference>
<dbReference type="InterPro" id="IPR038765">
    <property type="entry name" value="Papain-like_cys_pep_sf"/>
</dbReference>
<dbReference type="PANTHER" id="PTHR48449">
    <property type="entry name" value="DUF1985 DOMAIN-CONTAINING PROTEIN"/>
    <property type="match status" value="1"/>
</dbReference>
<sequence>MRSMKTKKEEAWFKIGNKRARFGLQEFVLVTGLNATSSENVEMSGWADCRIVKDHFKKSGEKIMKGDVYEAFKRCKRNQTDKYKLGLIIILAYVLLATEEKTLIELWWFELVDDLDRFDKYPWGKMSYDYTIRIVKRDMGDKLRNSLKEGESRCRYLLHGFLLAIMIWAFEAIPNLGKKFAKKYCDGIPRMLGWEQPKRLTSSEVVNVLESKELEVISTLIPTEVELEEVYWKELTPCVEEEDTDSQDSKGNDTEHDGEPSHSFHQHSPQVSQPPSVCHDHNITDVVRMEMEKLEERLLGVISKRLDRMEYKIDSLVELAAVGRFHSTTSAYDSPILNTTNVPVSPPEVKRKEEAGPDDVMDELEKERIIEDEDGEELVGGEKAAEDENVSNETEFVEKGMSGDFFTPEKLEEDENKSTKGDIVQIENTGFDIPKGRGHRTKRKAHLLCSTFMDPTKRRKLSDLDVYDPYREMDPSKVDDLNKWMEVASTSDLVPLHHCDVEEKYLLDFLNKDGWLTGEIVNETLYHIRDRQSAHGEWQIHAQSPRKEEFKFSKSLLKYVDGSIPEFGKSWKDCRYLYAPCCAIGSHWFTMKIDLENRTIFIFDSLKSHVRKAELEAFMKPLQVVIPILMKLHVKCDDSYSTEKFKFVKMKEVPQQHNGSDCGIFTVKYIEFLQANMDVCAIRLEYIPMWRKKLAAELLAWHFEP</sequence>
<evidence type="ECO:0000256" key="3">
    <source>
        <dbReference type="ARBA" id="ARBA00022801"/>
    </source>
</evidence>
<dbReference type="PANTHER" id="PTHR48449:SF1">
    <property type="entry name" value="DUF1985 DOMAIN-CONTAINING PROTEIN"/>
    <property type="match status" value="1"/>
</dbReference>
<evidence type="ECO:0000313" key="8">
    <source>
        <dbReference type="Proteomes" id="UP001604336"/>
    </source>
</evidence>
<feature type="transmembrane region" description="Helical" evidence="5">
    <location>
        <begin position="156"/>
        <end position="173"/>
    </location>
</feature>
<dbReference type="InterPro" id="IPR003653">
    <property type="entry name" value="Peptidase_C48_C"/>
</dbReference>
<keyword evidence="8" id="KW-1185">Reference proteome</keyword>
<dbReference type="PROSITE" id="PS50600">
    <property type="entry name" value="ULP_PROTEASE"/>
    <property type="match status" value="1"/>
</dbReference>
<dbReference type="Proteomes" id="UP001604336">
    <property type="component" value="Unassembled WGS sequence"/>
</dbReference>
<dbReference type="InterPro" id="IPR015410">
    <property type="entry name" value="DUF1985"/>
</dbReference>
<dbReference type="Pfam" id="PF02902">
    <property type="entry name" value="Peptidase_C48"/>
    <property type="match status" value="1"/>
</dbReference>
<feature type="domain" description="Ubiquitin-like protease family profile" evidence="6">
    <location>
        <begin position="499"/>
        <end position="673"/>
    </location>
</feature>
<reference evidence="8" key="1">
    <citation type="submission" date="2024-07" db="EMBL/GenBank/DDBJ databases">
        <title>Two chromosome-level genome assemblies of Korean endemic species Abeliophyllum distichum and Forsythia ovata (Oleaceae).</title>
        <authorList>
            <person name="Jang H."/>
        </authorList>
    </citation>
    <scope>NUCLEOTIDE SEQUENCE [LARGE SCALE GENOMIC DNA]</scope>
</reference>
<dbReference type="SUPFAM" id="SSF54001">
    <property type="entry name" value="Cysteine proteinases"/>
    <property type="match status" value="1"/>
</dbReference>